<dbReference type="RefSeq" id="WP_214172514.1">
    <property type="nucleotide sequence ID" value="NZ_JAHCVJ010000006.1"/>
</dbReference>
<feature type="transmembrane region" description="Helical" evidence="1">
    <location>
        <begin position="6"/>
        <end position="27"/>
    </location>
</feature>
<comment type="caution">
    <text evidence="2">The sequence shown here is derived from an EMBL/GenBank/DDBJ whole genome shotgun (WGS) entry which is preliminary data.</text>
</comment>
<keyword evidence="1" id="KW-1133">Transmembrane helix</keyword>
<name>A0AAW4LBH8_9BACT</name>
<keyword evidence="3" id="KW-1185">Reference proteome</keyword>
<proteinExistence type="predicted"/>
<gene>
    <name evidence="2" type="ORF">KI809_15685</name>
</gene>
<dbReference type="AlphaFoldDB" id="A0AAW4LBH8"/>
<keyword evidence="1" id="KW-0472">Membrane</keyword>
<reference evidence="2 3" key="1">
    <citation type="submission" date="2021-05" db="EMBL/GenBank/DDBJ databases">
        <title>The draft genome of Geobacter pelophilus DSM 12255.</title>
        <authorList>
            <person name="Xu Z."/>
            <person name="Masuda Y."/>
            <person name="Itoh H."/>
            <person name="Senoo K."/>
        </authorList>
    </citation>
    <scope>NUCLEOTIDE SEQUENCE [LARGE SCALE GENOMIC DNA]</scope>
    <source>
        <strain evidence="2 3">DSM 12255</strain>
    </source>
</reference>
<evidence type="ECO:0000313" key="2">
    <source>
        <dbReference type="EMBL" id="MBT0665751.1"/>
    </source>
</evidence>
<dbReference type="Proteomes" id="UP000811899">
    <property type="component" value="Unassembled WGS sequence"/>
</dbReference>
<evidence type="ECO:0000313" key="3">
    <source>
        <dbReference type="Proteomes" id="UP000811899"/>
    </source>
</evidence>
<keyword evidence="1" id="KW-0812">Transmembrane</keyword>
<evidence type="ECO:0000256" key="1">
    <source>
        <dbReference type="SAM" id="Phobius"/>
    </source>
</evidence>
<sequence length="123" mass="14060">MNVTLWQVVLILISFFGAVFTGAKLLLSQMDRRLDDRFNSLKEAAKAGDDAIHETLKQHINEESKNSGQLIELERQLLKWEARLPIDYVRREDFIRNQTVIESKLDGLALRLENTQNKGGGHA</sequence>
<accession>A0AAW4LBH8</accession>
<dbReference type="EMBL" id="JAHCVJ010000006">
    <property type="protein sequence ID" value="MBT0665751.1"/>
    <property type="molecule type" value="Genomic_DNA"/>
</dbReference>
<organism evidence="2 3">
    <name type="scientific">Geoanaerobacter pelophilus</name>
    <dbReference type="NCBI Taxonomy" id="60036"/>
    <lineage>
        <taxon>Bacteria</taxon>
        <taxon>Pseudomonadati</taxon>
        <taxon>Thermodesulfobacteriota</taxon>
        <taxon>Desulfuromonadia</taxon>
        <taxon>Geobacterales</taxon>
        <taxon>Geobacteraceae</taxon>
        <taxon>Geoanaerobacter</taxon>
    </lineage>
</organism>
<protein>
    <submittedName>
        <fullName evidence="2">Uncharacterized protein</fullName>
    </submittedName>
</protein>